<evidence type="ECO:0000313" key="3">
    <source>
        <dbReference type="Proteomes" id="UP000254573"/>
    </source>
</evidence>
<proteinExistence type="predicted"/>
<accession>A0A378YW11</accession>
<feature type="signal peptide" evidence="1">
    <location>
        <begin position="1"/>
        <end position="31"/>
    </location>
</feature>
<sequence>MTLPDVSRFAATLRGIRLSLALALAPLAAIAAQPSPHIVMVTPRGMHEAEFAFLSYFRQRGVEVRLTLLEYDQPLLLQSRIRTLRPDLVYTWGTPASLAVLGQFTQRTHSPGISDIPVVFAEVADPVGSHLLPRLSVHGPNVTGVIHIAPMAAQLAALRTFRPLRKIGYLANPAEPNTLTTVAELQRAAKREPFELVKRALPLHDGSPSAADIDPLVHELADAGIDMLYVEPSTFLASTYRDALMNAALKWRVPTFCATQSIVRKSGCLMGLVSDEADVGRLAAAKAYAILHDGVAPANIPVEFVHRYTLIANFDTALRLDIELPLALLDVAQPSHSRPLPP</sequence>
<dbReference type="PANTHER" id="PTHR35271:SF1">
    <property type="entry name" value="ABC TRANSPORTER, SUBSTRATE-BINDING LIPOPROTEIN"/>
    <property type="match status" value="1"/>
</dbReference>
<feature type="chain" id="PRO_5016789204" evidence="1">
    <location>
        <begin position="32"/>
        <end position="342"/>
    </location>
</feature>
<name>A0A378YW11_9BURK</name>
<reference evidence="2 3" key="1">
    <citation type="submission" date="2018-06" db="EMBL/GenBank/DDBJ databases">
        <authorList>
            <consortium name="Pathogen Informatics"/>
            <person name="Doyle S."/>
        </authorList>
    </citation>
    <scope>NUCLEOTIDE SEQUENCE [LARGE SCALE GENOMIC DNA]</scope>
    <source>
        <strain evidence="2 3">NCTC13160</strain>
    </source>
</reference>
<dbReference type="Pfam" id="PF04392">
    <property type="entry name" value="ABC_sub_bind"/>
    <property type="match status" value="1"/>
</dbReference>
<organism evidence="2 3">
    <name type="scientific">Pandoraea pnomenusa</name>
    <dbReference type="NCBI Taxonomy" id="93220"/>
    <lineage>
        <taxon>Bacteria</taxon>
        <taxon>Pseudomonadati</taxon>
        <taxon>Pseudomonadota</taxon>
        <taxon>Betaproteobacteria</taxon>
        <taxon>Burkholderiales</taxon>
        <taxon>Burkholderiaceae</taxon>
        <taxon>Pandoraea</taxon>
    </lineage>
</organism>
<dbReference type="CDD" id="cd06325">
    <property type="entry name" value="PBP1_ABC_unchar_transporter"/>
    <property type="match status" value="1"/>
</dbReference>
<protein>
    <submittedName>
        <fullName evidence="2">ABC-type uncharacterized transport system, periplasmic component</fullName>
    </submittedName>
</protein>
<keyword evidence="1" id="KW-0732">Signal</keyword>
<dbReference type="InterPro" id="IPR007487">
    <property type="entry name" value="ABC_transpt-TYRBP-like"/>
</dbReference>
<evidence type="ECO:0000313" key="2">
    <source>
        <dbReference type="EMBL" id="SUA80639.1"/>
    </source>
</evidence>
<dbReference type="RefSeq" id="WP_058371695.1">
    <property type="nucleotide sequence ID" value="NZ_CP009553.3"/>
</dbReference>
<dbReference type="Proteomes" id="UP000254573">
    <property type="component" value="Unassembled WGS sequence"/>
</dbReference>
<dbReference type="EMBL" id="UGSG01000001">
    <property type="protein sequence ID" value="SUA80639.1"/>
    <property type="molecule type" value="Genomic_DNA"/>
</dbReference>
<evidence type="ECO:0000256" key="1">
    <source>
        <dbReference type="SAM" id="SignalP"/>
    </source>
</evidence>
<gene>
    <name evidence="2" type="ORF">NCTC13160_03850</name>
</gene>
<dbReference type="KEGG" id="ppnm:LV28_19515"/>
<dbReference type="PANTHER" id="PTHR35271">
    <property type="entry name" value="ABC TRANSPORTER, SUBSTRATE-BINDING LIPOPROTEIN-RELATED"/>
    <property type="match status" value="1"/>
</dbReference>
<dbReference type="Gene3D" id="3.40.50.2300">
    <property type="match status" value="2"/>
</dbReference>
<dbReference type="OrthoDB" id="9776955at2"/>
<dbReference type="AlphaFoldDB" id="A0A378YW11"/>